<protein>
    <submittedName>
        <fullName evidence="1">Uncharacterized protein</fullName>
    </submittedName>
</protein>
<proteinExistence type="predicted"/>
<dbReference type="Proteomes" id="UP000277204">
    <property type="component" value="Unassembled WGS sequence"/>
</dbReference>
<organism evidence="1 2">
    <name type="scientific">Schistosoma margrebowiei</name>
    <dbReference type="NCBI Taxonomy" id="48269"/>
    <lineage>
        <taxon>Eukaryota</taxon>
        <taxon>Metazoa</taxon>
        <taxon>Spiralia</taxon>
        <taxon>Lophotrochozoa</taxon>
        <taxon>Platyhelminthes</taxon>
        <taxon>Trematoda</taxon>
        <taxon>Digenea</taxon>
        <taxon>Strigeidida</taxon>
        <taxon>Schistosomatoidea</taxon>
        <taxon>Schistosomatidae</taxon>
        <taxon>Schistosoma</taxon>
    </lineage>
</organism>
<reference evidence="1 2" key="1">
    <citation type="submission" date="2018-11" db="EMBL/GenBank/DDBJ databases">
        <authorList>
            <consortium name="Pathogen Informatics"/>
        </authorList>
    </citation>
    <scope>NUCLEOTIDE SEQUENCE [LARGE SCALE GENOMIC DNA]</scope>
    <source>
        <strain evidence="1 2">Zambia</strain>
    </source>
</reference>
<gene>
    <name evidence="1" type="ORF">SMRZ_LOCUS3790</name>
</gene>
<dbReference type="AlphaFoldDB" id="A0A183LJ15"/>
<accession>A0A183LJ15</accession>
<dbReference type="PANTHER" id="PTHR47027">
    <property type="entry name" value="REVERSE TRANSCRIPTASE DOMAIN-CONTAINING PROTEIN"/>
    <property type="match status" value="1"/>
</dbReference>
<dbReference type="EMBL" id="UZAI01001136">
    <property type="protein sequence ID" value="VDO59144.1"/>
    <property type="molecule type" value="Genomic_DNA"/>
</dbReference>
<name>A0A183LJ15_9TREM</name>
<dbReference type="PANTHER" id="PTHR47027:SF25">
    <property type="entry name" value="REVERSE TRANSCRIPTASE DOMAIN-CONTAINING PROTEIN"/>
    <property type="match status" value="1"/>
</dbReference>
<evidence type="ECO:0000313" key="2">
    <source>
        <dbReference type="Proteomes" id="UP000277204"/>
    </source>
</evidence>
<sequence length="105" mass="11837">MQLDDLKFANDIPILYHAHEQIQIKTTSVAAASALVGLNIHKEKCKILKCNTEDTNEVTLDVESLREVETSMYLGSIINERGGSYANVSARINKLWFAFLRLKNI</sequence>
<evidence type="ECO:0000313" key="1">
    <source>
        <dbReference type="EMBL" id="VDO59144.1"/>
    </source>
</evidence>
<keyword evidence="2" id="KW-1185">Reference proteome</keyword>